<organism evidence="8 9">
    <name type="scientific">Dendrobium catenatum</name>
    <dbReference type="NCBI Taxonomy" id="906689"/>
    <lineage>
        <taxon>Eukaryota</taxon>
        <taxon>Viridiplantae</taxon>
        <taxon>Streptophyta</taxon>
        <taxon>Embryophyta</taxon>
        <taxon>Tracheophyta</taxon>
        <taxon>Spermatophyta</taxon>
        <taxon>Magnoliopsida</taxon>
        <taxon>Liliopsida</taxon>
        <taxon>Asparagales</taxon>
        <taxon>Orchidaceae</taxon>
        <taxon>Epidendroideae</taxon>
        <taxon>Malaxideae</taxon>
        <taxon>Dendrobiinae</taxon>
        <taxon>Dendrobium</taxon>
    </lineage>
</organism>
<feature type="domain" description="C3H1-type" evidence="7">
    <location>
        <begin position="78"/>
        <end position="105"/>
    </location>
</feature>
<accession>A0A2I0W4W9</accession>
<feature type="domain" description="C3H1-type" evidence="7">
    <location>
        <begin position="252"/>
        <end position="278"/>
    </location>
</feature>
<feature type="domain" description="C3H1-type" evidence="7">
    <location>
        <begin position="387"/>
        <end position="413"/>
    </location>
</feature>
<dbReference type="InterPro" id="IPR000571">
    <property type="entry name" value="Znf_CCCH"/>
</dbReference>
<gene>
    <name evidence="8" type="ORF">MA16_Dca016895</name>
</gene>
<dbReference type="Pfam" id="PF22628">
    <property type="entry name" value="zf-CCCH_10"/>
    <property type="match status" value="6"/>
</dbReference>
<dbReference type="GO" id="GO:0043484">
    <property type="term" value="P:regulation of RNA splicing"/>
    <property type="evidence" value="ECO:0007669"/>
    <property type="project" value="TreeGrafter"/>
</dbReference>
<feature type="zinc finger region" description="C3H1-type" evidence="5">
    <location>
        <begin position="78"/>
        <end position="105"/>
    </location>
</feature>
<dbReference type="AlphaFoldDB" id="A0A2I0W4W9"/>
<feature type="zinc finger region" description="C3H1-type" evidence="5">
    <location>
        <begin position="387"/>
        <end position="413"/>
    </location>
</feature>
<feature type="zinc finger region" description="C3H1-type" evidence="5">
    <location>
        <begin position="305"/>
        <end position="331"/>
    </location>
</feature>
<evidence type="ECO:0000256" key="3">
    <source>
        <dbReference type="ARBA" id="ARBA00022771"/>
    </source>
</evidence>
<feature type="domain" description="C3H1-type" evidence="7">
    <location>
        <begin position="305"/>
        <end position="331"/>
    </location>
</feature>
<evidence type="ECO:0000256" key="4">
    <source>
        <dbReference type="ARBA" id="ARBA00022833"/>
    </source>
</evidence>
<feature type="zinc finger region" description="C3H1-type" evidence="5">
    <location>
        <begin position="44"/>
        <end position="72"/>
    </location>
</feature>
<feature type="domain" description="C3H1-type" evidence="7">
    <location>
        <begin position="185"/>
        <end position="212"/>
    </location>
</feature>
<evidence type="ECO:0000256" key="5">
    <source>
        <dbReference type="PROSITE-ProRule" id="PRU00723"/>
    </source>
</evidence>
<dbReference type="EMBL" id="KZ502920">
    <property type="protein sequence ID" value="PKU70697.1"/>
    <property type="molecule type" value="Genomic_DNA"/>
</dbReference>
<feature type="zinc finger region" description="C3H1-type" evidence="5">
    <location>
        <begin position="252"/>
        <end position="278"/>
    </location>
</feature>
<keyword evidence="2" id="KW-0677">Repeat</keyword>
<dbReference type="Pfam" id="PF14608">
    <property type="entry name" value="zf-CCCH_2"/>
    <property type="match status" value="1"/>
</dbReference>
<feature type="region of interest" description="Disordered" evidence="6">
    <location>
        <begin position="1"/>
        <end position="41"/>
    </location>
</feature>
<dbReference type="PANTHER" id="PTHR12675">
    <property type="entry name" value="MUSCLEBLIND-LIKE PROTEIN"/>
    <property type="match status" value="1"/>
</dbReference>
<keyword evidence="1 5" id="KW-0479">Metal-binding</keyword>
<keyword evidence="4 5" id="KW-0862">Zinc</keyword>
<dbReference type="SMART" id="SM00356">
    <property type="entry name" value="ZnF_C3H1"/>
    <property type="match status" value="8"/>
</dbReference>
<dbReference type="PROSITE" id="PS50103">
    <property type="entry name" value="ZF_C3H1"/>
    <property type="match status" value="8"/>
</dbReference>
<feature type="zinc finger region" description="C3H1-type" evidence="5">
    <location>
        <begin position="185"/>
        <end position="212"/>
    </location>
</feature>
<reference evidence="8 9" key="2">
    <citation type="journal article" date="2017" name="Nature">
        <title>The Apostasia genome and the evolution of orchids.</title>
        <authorList>
            <person name="Zhang G.Q."/>
            <person name="Liu K.W."/>
            <person name="Li Z."/>
            <person name="Lohaus R."/>
            <person name="Hsiao Y.Y."/>
            <person name="Niu S.C."/>
            <person name="Wang J.Y."/>
            <person name="Lin Y.C."/>
            <person name="Xu Q."/>
            <person name="Chen L.J."/>
            <person name="Yoshida K."/>
            <person name="Fujiwara S."/>
            <person name="Wang Z.W."/>
            <person name="Zhang Y.Q."/>
            <person name="Mitsuda N."/>
            <person name="Wang M."/>
            <person name="Liu G.H."/>
            <person name="Pecoraro L."/>
            <person name="Huang H.X."/>
            <person name="Xiao X.J."/>
            <person name="Lin M."/>
            <person name="Wu X.Y."/>
            <person name="Wu W.L."/>
            <person name="Chen Y.Y."/>
            <person name="Chang S.B."/>
            <person name="Sakamoto S."/>
            <person name="Ohme-Takagi M."/>
            <person name="Yagi M."/>
            <person name="Zeng S.J."/>
            <person name="Shen C.Y."/>
            <person name="Yeh C.M."/>
            <person name="Luo Y.B."/>
            <person name="Tsai W.C."/>
            <person name="Van de Peer Y."/>
            <person name="Liu Z.J."/>
        </authorList>
    </citation>
    <scope>NUCLEOTIDE SEQUENCE [LARGE SCALE GENOMIC DNA]</scope>
    <source>
        <tissue evidence="8">The whole plant</tissue>
    </source>
</reference>
<reference evidence="8 9" key="1">
    <citation type="journal article" date="2016" name="Sci. Rep.">
        <title>The Dendrobium catenatum Lindl. genome sequence provides insights into polysaccharide synthase, floral development and adaptive evolution.</title>
        <authorList>
            <person name="Zhang G.Q."/>
            <person name="Xu Q."/>
            <person name="Bian C."/>
            <person name="Tsai W.C."/>
            <person name="Yeh C.M."/>
            <person name="Liu K.W."/>
            <person name="Yoshida K."/>
            <person name="Zhang L.S."/>
            <person name="Chang S.B."/>
            <person name="Chen F."/>
            <person name="Shi Y."/>
            <person name="Su Y.Y."/>
            <person name="Zhang Y.Q."/>
            <person name="Chen L.J."/>
            <person name="Yin Y."/>
            <person name="Lin M."/>
            <person name="Huang H."/>
            <person name="Deng H."/>
            <person name="Wang Z.W."/>
            <person name="Zhu S.L."/>
            <person name="Zhao X."/>
            <person name="Deng C."/>
            <person name="Niu S.C."/>
            <person name="Huang J."/>
            <person name="Wang M."/>
            <person name="Liu G.H."/>
            <person name="Yang H.J."/>
            <person name="Xiao X.J."/>
            <person name="Hsiao Y.Y."/>
            <person name="Wu W.L."/>
            <person name="Chen Y.Y."/>
            <person name="Mitsuda N."/>
            <person name="Ohme-Takagi M."/>
            <person name="Luo Y.B."/>
            <person name="Van de Peer Y."/>
            <person name="Liu Z.J."/>
        </authorList>
    </citation>
    <scope>NUCLEOTIDE SEQUENCE [LARGE SCALE GENOMIC DNA]</scope>
    <source>
        <tissue evidence="8">The whole plant</tissue>
    </source>
</reference>
<feature type="region of interest" description="Disordered" evidence="6">
    <location>
        <begin position="123"/>
        <end position="146"/>
    </location>
</feature>
<keyword evidence="9" id="KW-1185">Reference proteome</keyword>
<dbReference type="STRING" id="906689.A0A2I0W4W9"/>
<dbReference type="InterPro" id="IPR054429">
    <property type="entry name" value="Znf-CCCH_Muscleblind-like"/>
</dbReference>
<feature type="compositionally biased region" description="Low complexity" evidence="6">
    <location>
        <begin position="1"/>
        <end position="13"/>
    </location>
</feature>
<evidence type="ECO:0000256" key="6">
    <source>
        <dbReference type="SAM" id="MobiDB-lite"/>
    </source>
</evidence>
<dbReference type="FunFam" id="3.30.1370.210:FF:000010">
    <property type="entry name" value="Zinc finger CCCH domain-containing protein 28"/>
    <property type="match status" value="1"/>
</dbReference>
<protein>
    <submittedName>
        <fullName evidence="8">Zinc finger CCCH domain-containing protein 28</fullName>
    </submittedName>
</protein>
<evidence type="ECO:0000259" key="7">
    <source>
        <dbReference type="PROSITE" id="PS50103"/>
    </source>
</evidence>
<evidence type="ECO:0000256" key="2">
    <source>
        <dbReference type="ARBA" id="ARBA00022737"/>
    </source>
</evidence>
<proteinExistence type="predicted"/>
<dbReference type="OrthoDB" id="411372at2759"/>
<sequence length="418" mass="47652">MASDDSLHLSSLSPRRKRERSPSLSSSSGSDNAKASRRQRRRHDLSVEVCKEFIRRACRRAEIACKFAHPPSTVTIERGKVIACADSLHNRCFRGRTCRYFHPPPHILESLLKSIGMEDTKHLMRQRSPSQSPTYDGDNAESSPRQRRLHDLSVEVCKDFIRSGCRRAEIDCKFAHPPSGVAIERGKVIACIDSLRGECIRGRTCPYYHPPAQIQESLLKAMGMEDTKNPMALQYLGSSVKLPSYTQPGNDQEFIPVCRDFLKNACNRRSCKYAHPDSHATGQLQHHGLSLLENGAIPNATVLYQDVVPVCKDFLKNACNRDHCKYFHLIPQSEVYLQQHETFVKLHGSSLETEQKRVSVCRDFLKKACQRDSCKFAHPNSRTKVVDNQVEICHDFRRGLCHRTNCRFYHPHTRSAEK</sequence>
<dbReference type="Gene3D" id="3.30.1370.210">
    <property type="match status" value="4"/>
</dbReference>
<feature type="domain" description="C3H1-type" evidence="7">
    <location>
        <begin position="355"/>
        <end position="381"/>
    </location>
</feature>
<feature type="domain" description="C3H1-type" evidence="7">
    <location>
        <begin position="44"/>
        <end position="72"/>
    </location>
</feature>
<dbReference type="PANTHER" id="PTHR12675:SF12">
    <property type="entry name" value="PROTEIN MUSCLEBLIND"/>
    <property type="match status" value="1"/>
</dbReference>
<feature type="zinc finger region" description="C3H1-type" evidence="5">
    <location>
        <begin position="355"/>
        <end position="381"/>
    </location>
</feature>
<keyword evidence="3 5" id="KW-0863">Zinc-finger</keyword>
<feature type="domain" description="C3H1-type" evidence="7">
    <location>
        <begin position="151"/>
        <end position="179"/>
    </location>
</feature>
<evidence type="ECO:0000256" key="1">
    <source>
        <dbReference type="ARBA" id="ARBA00022723"/>
    </source>
</evidence>
<dbReference type="GO" id="GO:0008270">
    <property type="term" value="F:zinc ion binding"/>
    <property type="evidence" value="ECO:0007669"/>
    <property type="project" value="UniProtKB-KW"/>
</dbReference>
<evidence type="ECO:0000313" key="9">
    <source>
        <dbReference type="Proteomes" id="UP000233837"/>
    </source>
</evidence>
<name>A0A2I0W4W9_9ASPA</name>
<dbReference type="GO" id="GO:0003723">
    <property type="term" value="F:RNA binding"/>
    <property type="evidence" value="ECO:0007669"/>
    <property type="project" value="TreeGrafter"/>
</dbReference>
<evidence type="ECO:0000313" key="8">
    <source>
        <dbReference type="EMBL" id="PKU70697.1"/>
    </source>
</evidence>
<feature type="zinc finger region" description="C3H1-type" evidence="5">
    <location>
        <begin position="151"/>
        <end position="179"/>
    </location>
</feature>
<dbReference type="Proteomes" id="UP000233837">
    <property type="component" value="Unassembled WGS sequence"/>
</dbReference>